<dbReference type="EMBL" id="QOVN01000002">
    <property type="protein sequence ID" value="RXG30265.1"/>
    <property type="molecule type" value="Genomic_DNA"/>
</dbReference>
<keyword evidence="4" id="KW-1185">Reference proteome</keyword>
<evidence type="ECO:0000313" key="4">
    <source>
        <dbReference type="Proteomes" id="UP000290037"/>
    </source>
</evidence>
<reference evidence="2" key="1">
    <citation type="submission" date="2016-11" db="EMBL/GenBank/DDBJ databases">
        <authorList>
            <person name="Jaros S."/>
            <person name="Januszkiewicz K."/>
            <person name="Wedrychowicz H."/>
        </authorList>
    </citation>
    <scope>NUCLEOTIDE SEQUENCE [LARGE SCALE GENOMIC DNA]</scope>
    <source>
        <strain evidence="2">DSM 19859</strain>
    </source>
</reference>
<sequence>MSTNCINSFLNALSGTSQEDRTAAAPNPASVQLNDLSWEDYMQLAYNFAKEVKYFGTRNPEQAIGDWQTFFISGDAKTLQNYLEQGEKEHTITPHLALFISFLRLLEHSKNRFNTITTRHLDFYYSEVLKIAKKPAQNDQVHLLFELAKNIESYALPEATQAVAGKDEHNKPLLYATEQTTVINKAQLANIRSNYKDPITKVLKATQKTNTLDGIDQELKEEQFWMPFGYPKTFKNRPELPNATLGFAVAATVLNLESGLRQVRISTFYKENKKIDSEEFINLLEVFVTGEKGWIGPIRLQEKGSYPGFETSSESGIINFAFSLEASEKAIVGFDEAIHTGNFKNGIPVVKLQLSINSTESYDLAQSLSELILDDVEIAVAVDGLTTLDLSNDIGNLSASKPFYPFGPRPFEKSRFKIKCSELTTKNWLQINLRLNWLNLPQSFRDHYLGYRSGTINSTRAFVESIYKIGSKTEVTELAKLPKTWNSDLDNLIVESNDHFSAQITIADENRLFSTSQSKDTHPLFTEGASQTNINIKSLSENGIQSGEHPIELTLNTSFYHTLYPKLYALALAAQDPEVIIPNEPYTPLLESLELSYYATQRLDLTSDKQAEETDQQLNFYQIHPYGVSMGTTVFPQYEEGGYLYLALENAQPGAQVSFLFQLQEGTENPLKESFAEQEKIEWSVLTASGWQALTDQEILREETDNFLKTGIITLALPESASTESLLMPKGFIWLRAHTSRAFDVVCRFINIHTQVVKAHLASASFQHLKNGLPAESISKLNTRVASIKKVMQPYSSFNGRTQESQADYYRRVSERLRHKDRALNLWDYEHLVLQNFPEIYKVKCLNHTCKTKFKAAGKVTLVVIPNTVNKPVFDLFEPRSSTAKLNEIQEFLIERTSYFITPQIINPQYEPVSVALKVKFHKGYDEHHYKNELQEAVKKWLSPWAYEEVSLLTFGVSINKSMLISHLEQLSYVDYLSDVVLMHQATPKNEIVPSSPKAILVSAKTHTIDLAKSTCKSNENTVLVSC</sequence>
<organism evidence="2 3">
    <name type="scientific">Leeuwenhoekiella palythoae</name>
    <dbReference type="NCBI Taxonomy" id="573501"/>
    <lineage>
        <taxon>Bacteria</taxon>
        <taxon>Pseudomonadati</taxon>
        <taxon>Bacteroidota</taxon>
        <taxon>Flavobacteriia</taxon>
        <taxon>Flavobacteriales</taxon>
        <taxon>Flavobacteriaceae</taxon>
        <taxon>Leeuwenhoekiella</taxon>
    </lineage>
</organism>
<name>A0A1M5XUY6_9FLAO</name>
<protein>
    <submittedName>
        <fullName evidence="2">Baseplate J-like protein</fullName>
    </submittedName>
</protein>
<dbReference type="EMBL" id="FQXT01000003">
    <property type="protein sequence ID" value="SHI03358.1"/>
    <property type="molecule type" value="Genomic_DNA"/>
</dbReference>
<dbReference type="STRING" id="573501.SAMN04487999_1720"/>
<evidence type="ECO:0000313" key="2">
    <source>
        <dbReference type="EMBL" id="SHI03358.1"/>
    </source>
</evidence>
<dbReference type="AlphaFoldDB" id="A0A1M5XUY6"/>
<dbReference type="Proteomes" id="UP000184240">
    <property type="component" value="Unassembled WGS sequence"/>
</dbReference>
<gene>
    <name evidence="1" type="ORF">DSM01_1015</name>
    <name evidence="2" type="ORF">SAMN04487999_1720</name>
</gene>
<dbReference type="Proteomes" id="UP000290037">
    <property type="component" value="Unassembled WGS sequence"/>
</dbReference>
<dbReference type="OrthoDB" id="9762853at2"/>
<accession>A0A1M5XUY6</accession>
<reference evidence="3" key="2">
    <citation type="submission" date="2016-11" db="EMBL/GenBank/DDBJ databases">
        <authorList>
            <person name="Varghese N."/>
            <person name="Submissions S."/>
        </authorList>
    </citation>
    <scope>NUCLEOTIDE SEQUENCE [LARGE SCALE GENOMIC DNA]</scope>
    <source>
        <strain evidence="3">DSM 19859</strain>
    </source>
</reference>
<evidence type="ECO:0000313" key="1">
    <source>
        <dbReference type="EMBL" id="RXG30265.1"/>
    </source>
</evidence>
<reference evidence="1 4" key="3">
    <citation type="submission" date="2018-07" db="EMBL/GenBank/DDBJ databases">
        <title>Leeuwenhoekiella genomics.</title>
        <authorList>
            <person name="Tahon G."/>
            <person name="Willems A."/>
        </authorList>
    </citation>
    <scope>NUCLEOTIDE SEQUENCE [LARGE SCALE GENOMIC DNA]</scope>
    <source>
        <strain evidence="1 4">LMG 24856</strain>
    </source>
</reference>
<dbReference type="RefSeq" id="WP_072982236.1">
    <property type="nucleotide sequence ID" value="NZ_FQXT01000003.1"/>
</dbReference>
<proteinExistence type="predicted"/>
<evidence type="ECO:0000313" key="3">
    <source>
        <dbReference type="Proteomes" id="UP000184240"/>
    </source>
</evidence>